<evidence type="ECO:0000313" key="2">
    <source>
        <dbReference type="EMBL" id="RRT63872.1"/>
    </source>
</evidence>
<proteinExistence type="predicted"/>
<gene>
    <name evidence="2" type="ORF">B296_00028515</name>
</gene>
<comment type="caution">
    <text evidence="2">The sequence shown here is derived from an EMBL/GenBank/DDBJ whole genome shotgun (WGS) entry which is preliminary data.</text>
</comment>
<dbReference type="AlphaFoldDB" id="A0A444CPU6"/>
<sequence>MGAAPKPSKRVDIESQHTAENENDSESGMQFVSKRKRKDFADEDDSASEGESLQDSEMQEDEDEIEGSDVEQNGRKIDAEMDELEQQYKNLRSEEQ</sequence>
<feature type="compositionally biased region" description="Basic and acidic residues" evidence="1">
    <location>
        <begin position="9"/>
        <end position="20"/>
    </location>
</feature>
<feature type="compositionally biased region" description="Acidic residues" evidence="1">
    <location>
        <begin position="41"/>
        <end position="69"/>
    </location>
</feature>
<protein>
    <submittedName>
        <fullName evidence="2">Uncharacterized protein</fullName>
    </submittedName>
</protein>
<dbReference type="EMBL" id="AMZH03006424">
    <property type="protein sequence ID" value="RRT63872.1"/>
    <property type="molecule type" value="Genomic_DNA"/>
</dbReference>
<evidence type="ECO:0000256" key="1">
    <source>
        <dbReference type="SAM" id="MobiDB-lite"/>
    </source>
</evidence>
<evidence type="ECO:0000313" key="3">
    <source>
        <dbReference type="Proteomes" id="UP000287651"/>
    </source>
</evidence>
<organism evidence="2 3">
    <name type="scientific">Ensete ventricosum</name>
    <name type="common">Abyssinian banana</name>
    <name type="synonym">Musa ensete</name>
    <dbReference type="NCBI Taxonomy" id="4639"/>
    <lineage>
        <taxon>Eukaryota</taxon>
        <taxon>Viridiplantae</taxon>
        <taxon>Streptophyta</taxon>
        <taxon>Embryophyta</taxon>
        <taxon>Tracheophyta</taxon>
        <taxon>Spermatophyta</taxon>
        <taxon>Magnoliopsida</taxon>
        <taxon>Liliopsida</taxon>
        <taxon>Zingiberales</taxon>
        <taxon>Musaceae</taxon>
        <taxon>Ensete</taxon>
    </lineage>
</organism>
<name>A0A444CPU6_ENSVE</name>
<dbReference type="Proteomes" id="UP000287651">
    <property type="component" value="Unassembled WGS sequence"/>
</dbReference>
<feature type="region of interest" description="Disordered" evidence="1">
    <location>
        <begin position="1"/>
        <end position="80"/>
    </location>
</feature>
<reference evidence="2 3" key="1">
    <citation type="journal article" date="2014" name="Agronomy (Basel)">
        <title>A Draft Genome Sequence for Ensete ventricosum, the Drought-Tolerant Tree Against Hunger.</title>
        <authorList>
            <person name="Harrison J."/>
            <person name="Moore K.A."/>
            <person name="Paszkiewicz K."/>
            <person name="Jones T."/>
            <person name="Grant M."/>
            <person name="Ambacheew D."/>
            <person name="Muzemil S."/>
            <person name="Studholme D.J."/>
        </authorList>
    </citation>
    <scope>NUCLEOTIDE SEQUENCE [LARGE SCALE GENOMIC DNA]</scope>
</reference>
<accession>A0A444CPU6</accession>